<evidence type="ECO:0000259" key="1">
    <source>
        <dbReference type="Pfam" id="PF13649"/>
    </source>
</evidence>
<dbReference type="EMBL" id="QRGO01000001">
    <property type="protein sequence ID" value="RDV03875.1"/>
    <property type="molecule type" value="Genomic_DNA"/>
</dbReference>
<protein>
    <submittedName>
        <fullName evidence="2">Class I SAM-dependent methyltransferase</fullName>
    </submittedName>
</protein>
<keyword evidence="3" id="KW-1185">Reference proteome</keyword>
<comment type="caution">
    <text evidence="2">The sequence shown here is derived from an EMBL/GenBank/DDBJ whole genome shotgun (WGS) entry which is preliminary data.</text>
</comment>
<dbReference type="InterPro" id="IPR041698">
    <property type="entry name" value="Methyltransf_25"/>
</dbReference>
<organism evidence="2 3">
    <name type="scientific">Undibacter mobilis</name>
    <dbReference type="NCBI Taxonomy" id="2292256"/>
    <lineage>
        <taxon>Bacteria</taxon>
        <taxon>Pseudomonadati</taxon>
        <taxon>Pseudomonadota</taxon>
        <taxon>Alphaproteobacteria</taxon>
        <taxon>Hyphomicrobiales</taxon>
        <taxon>Nitrobacteraceae</taxon>
        <taxon>Undibacter</taxon>
    </lineage>
</organism>
<keyword evidence="2" id="KW-0489">Methyltransferase</keyword>
<dbReference type="InterPro" id="IPR029063">
    <property type="entry name" value="SAM-dependent_MTases_sf"/>
</dbReference>
<dbReference type="AlphaFoldDB" id="A0A371B8F5"/>
<dbReference type="CDD" id="cd02440">
    <property type="entry name" value="AdoMet_MTases"/>
    <property type="match status" value="1"/>
</dbReference>
<dbReference type="GO" id="GO:0008168">
    <property type="term" value="F:methyltransferase activity"/>
    <property type="evidence" value="ECO:0007669"/>
    <property type="project" value="UniProtKB-KW"/>
</dbReference>
<feature type="domain" description="Methyltransferase" evidence="1">
    <location>
        <begin position="47"/>
        <end position="132"/>
    </location>
</feature>
<name>A0A371B8F5_9BRAD</name>
<sequence>MSDAAHIVDLYERKAHDWAADRRRSGRFFEQSWLDRFLSLAPKDGAILDIGCGFGRPIAAYLIAQGFAVSGIDSSMTMIDLCRRDFPDQDWRVADMRTLDLGRRFAGILAWDSFFHLTYDDQRRMFPLFAAHALPGAPLMFTSGPEHGEAIGNLHGERLYHASLAPDEYRALLAANGFAVIEARMNDPDCGGHSVWLARHTEGR</sequence>
<accession>A0A371B8F5</accession>
<dbReference type="Proteomes" id="UP000263993">
    <property type="component" value="Unassembled WGS sequence"/>
</dbReference>
<evidence type="ECO:0000313" key="3">
    <source>
        <dbReference type="Proteomes" id="UP000263993"/>
    </source>
</evidence>
<keyword evidence="2" id="KW-0808">Transferase</keyword>
<dbReference type="RefSeq" id="WP_115515901.1">
    <property type="nucleotide sequence ID" value="NZ_QRGO01000001.1"/>
</dbReference>
<dbReference type="GO" id="GO:0032259">
    <property type="term" value="P:methylation"/>
    <property type="evidence" value="ECO:0007669"/>
    <property type="project" value="UniProtKB-KW"/>
</dbReference>
<dbReference type="SUPFAM" id="SSF53335">
    <property type="entry name" value="S-adenosyl-L-methionine-dependent methyltransferases"/>
    <property type="match status" value="1"/>
</dbReference>
<dbReference type="Pfam" id="PF13649">
    <property type="entry name" value="Methyltransf_25"/>
    <property type="match status" value="1"/>
</dbReference>
<dbReference type="Gene3D" id="3.40.50.150">
    <property type="entry name" value="Vaccinia Virus protein VP39"/>
    <property type="match status" value="1"/>
</dbReference>
<dbReference type="OrthoDB" id="9765084at2"/>
<evidence type="ECO:0000313" key="2">
    <source>
        <dbReference type="EMBL" id="RDV03875.1"/>
    </source>
</evidence>
<reference evidence="3" key="1">
    <citation type="submission" date="2018-08" db="EMBL/GenBank/DDBJ databases">
        <authorList>
            <person name="Kim S.-J."/>
            <person name="Jung G.-Y."/>
        </authorList>
    </citation>
    <scope>NUCLEOTIDE SEQUENCE [LARGE SCALE GENOMIC DNA]</scope>
    <source>
        <strain evidence="3">GY_H</strain>
    </source>
</reference>
<proteinExistence type="predicted"/>
<gene>
    <name evidence="2" type="ORF">DXH78_04305</name>
</gene>